<dbReference type="EMBL" id="AP011115">
    <property type="protein sequence ID" value="BAH48772.1"/>
    <property type="molecule type" value="Genomic_DNA"/>
</dbReference>
<dbReference type="STRING" id="632772.ROP_05250"/>
<feature type="region of interest" description="Disordered" evidence="1">
    <location>
        <begin position="72"/>
        <end position="94"/>
    </location>
</feature>
<gene>
    <name evidence="2" type="ordered locus">ROP_05250</name>
</gene>
<dbReference type="PATRIC" id="fig|632772.20.peg.579"/>
<organism evidence="2 3">
    <name type="scientific">Rhodococcus opacus (strain B4)</name>
    <dbReference type="NCBI Taxonomy" id="632772"/>
    <lineage>
        <taxon>Bacteria</taxon>
        <taxon>Bacillati</taxon>
        <taxon>Actinomycetota</taxon>
        <taxon>Actinomycetes</taxon>
        <taxon>Mycobacteriales</taxon>
        <taxon>Nocardiaceae</taxon>
        <taxon>Rhodococcus</taxon>
    </lineage>
</organism>
<accession>C1ARU5</accession>
<evidence type="ECO:0000256" key="1">
    <source>
        <dbReference type="SAM" id="MobiDB-lite"/>
    </source>
</evidence>
<feature type="compositionally biased region" description="Low complexity" evidence="1">
    <location>
        <begin position="79"/>
        <end position="94"/>
    </location>
</feature>
<protein>
    <recommendedName>
        <fullName evidence="4">DUF3263 domain-containing protein</fullName>
    </recommendedName>
</protein>
<dbReference type="HOGENOM" id="CLU_2384230_0_0_11"/>
<dbReference type="Proteomes" id="UP000002212">
    <property type="component" value="Chromosome"/>
</dbReference>
<evidence type="ECO:0000313" key="3">
    <source>
        <dbReference type="Proteomes" id="UP000002212"/>
    </source>
</evidence>
<evidence type="ECO:0008006" key="4">
    <source>
        <dbReference type="Google" id="ProtNLM"/>
    </source>
</evidence>
<proteinExistence type="predicted"/>
<evidence type="ECO:0000313" key="2">
    <source>
        <dbReference type="EMBL" id="BAH48772.1"/>
    </source>
</evidence>
<dbReference type="AlphaFoldDB" id="C1ARU5"/>
<dbReference type="KEGG" id="rop:ROP_05250"/>
<sequence>MSERIGAELIDFGLRWAPFGGPCDDDLLVEFGMTSGTYYNRLARALRMRPAVQGGEAAHRSLLDMCYRQEPRSGGFEASTSDPPTPTTSTSPSK</sequence>
<reference evidence="2 3" key="1">
    <citation type="submission" date="2009-03" db="EMBL/GenBank/DDBJ databases">
        <title>Comparison of the complete genome sequences of Rhodococcus erythropolis PR4 and Rhodococcus opacus B4.</title>
        <authorList>
            <person name="Takarada H."/>
            <person name="Sekine M."/>
            <person name="Hosoyama A."/>
            <person name="Yamada R."/>
            <person name="Fujisawa T."/>
            <person name="Omata S."/>
            <person name="Shimizu A."/>
            <person name="Tsukatani N."/>
            <person name="Tanikawa S."/>
            <person name="Fujita N."/>
            <person name="Harayama S."/>
        </authorList>
    </citation>
    <scope>NUCLEOTIDE SEQUENCE [LARGE SCALE GENOMIC DNA]</scope>
    <source>
        <strain evidence="2 3">B4</strain>
    </source>
</reference>
<name>C1ARU5_RHOOB</name>